<evidence type="ECO:0000313" key="3">
    <source>
        <dbReference type="Proteomes" id="UP001156932"/>
    </source>
</evidence>
<evidence type="ECO:0000256" key="1">
    <source>
        <dbReference type="SAM" id="Phobius"/>
    </source>
</evidence>
<evidence type="ECO:0000313" key="2">
    <source>
        <dbReference type="EMBL" id="WAE39670.1"/>
    </source>
</evidence>
<feature type="transmembrane region" description="Helical" evidence="1">
    <location>
        <begin position="36"/>
        <end position="56"/>
    </location>
</feature>
<accession>A0A9E9A8M0</accession>
<keyword evidence="3" id="KW-1185">Reference proteome</keyword>
<protein>
    <submittedName>
        <fullName evidence="2">Uncharacterized protein</fullName>
    </submittedName>
</protein>
<feature type="transmembrane region" description="Helical" evidence="1">
    <location>
        <begin position="164"/>
        <end position="185"/>
    </location>
</feature>
<dbReference type="Proteomes" id="UP001156932">
    <property type="component" value="Segment"/>
</dbReference>
<name>A0A9E9A8M0_9VIRU</name>
<dbReference type="EMBL" id="OP880254">
    <property type="protein sequence ID" value="WAE39670.1"/>
    <property type="molecule type" value="Genomic_DNA"/>
</dbReference>
<organism evidence="2 3">
    <name type="scientific">Methanophagales virus GBV303</name>
    <dbReference type="NCBI Taxonomy" id="2986514"/>
    <lineage>
        <taxon>Viruses</taxon>
        <taxon>Viruses incertae sedis</taxon>
        <taxon>Itzamnaviridae</taxon>
        <taxon>Demiitzamnavirus</taxon>
        <taxon>Demiitzamnavirus mexicoense</taxon>
    </lineage>
</organism>
<sequence>MEAEDSRVSSKAAEGVFAPSLLFFYAVEMAEKNEMVGIATAIVSVVVVCIVGIYISSQIYQVTPPMQYNVTKSVVNETFNSSEYDTWVQLAHTNIVNASETVTDTSGATTYTRGTDYQMNYTDGKIMVLSTGNMQNYTDYLISYKYTTRETSPFNTAMSSATNIMNVTIPMLAIVAVAVIAGVIMREVLFGFGGGREKK</sequence>
<keyword evidence="1" id="KW-0812">Transmembrane</keyword>
<keyword evidence="1" id="KW-0472">Membrane</keyword>
<keyword evidence="1" id="KW-1133">Transmembrane helix</keyword>
<proteinExistence type="predicted"/>
<gene>
    <name evidence="2" type="ORF">NNKAGPMP_00034</name>
</gene>
<reference evidence="2 3" key="1">
    <citation type="submission" date="2022-10" db="EMBL/GenBank/DDBJ databases">
        <title>Evolutionary Diversification of Methanotrophic Ca. Methanophagales (ANME-1) and Their Expansive Virome.</title>
        <authorList>
            <person name="Laso-Perez R."/>
            <person name="Wu F."/>
            <person name="Cremiere A."/>
            <person name="Speth D.R."/>
            <person name="Magyar J.S."/>
            <person name="Krupovic M."/>
            <person name="Orphan V.J."/>
        </authorList>
    </citation>
    <scope>NUCLEOTIDE SEQUENCE [LARGE SCALE GENOMIC DNA]</scope>
</reference>